<dbReference type="GO" id="GO:0005769">
    <property type="term" value="C:early endosome"/>
    <property type="evidence" value="ECO:0007669"/>
    <property type="project" value="TreeGrafter"/>
</dbReference>
<organism evidence="4 5">
    <name type="scientific">Mugilogobius chulae</name>
    <name type="common">yellowstripe goby</name>
    <dbReference type="NCBI Taxonomy" id="88201"/>
    <lineage>
        <taxon>Eukaryota</taxon>
        <taxon>Metazoa</taxon>
        <taxon>Chordata</taxon>
        <taxon>Craniata</taxon>
        <taxon>Vertebrata</taxon>
        <taxon>Euteleostomi</taxon>
        <taxon>Actinopterygii</taxon>
        <taxon>Neopterygii</taxon>
        <taxon>Teleostei</taxon>
        <taxon>Neoteleostei</taxon>
        <taxon>Acanthomorphata</taxon>
        <taxon>Gobiaria</taxon>
        <taxon>Gobiiformes</taxon>
        <taxon>Gobioidei</taxon>
        <taxon>Gobiidae</taxon>
        <taxon>Gobionellinae</taxon>
        <taxon>Mugilogobius</taxon>
    </lineage>
</organism>
<dbReference type="GO" id="GO:0005886">
    <property type="term" value="C:plasma membrane"/>
    <property type="evidence" value="ECO:0007669"/>
    <property type="project" value="TreeGrafter"/>
</dbReference>
<feature type="signal peptide" evidence="2">
    <location>
        <begin position="1"/>
        <end position="21"/>
    </location>
</feature>
<dbReference type="PROSITE" id="PS51408">
    <property type="entry name" value="TRANSFERRIN_LIKE_4"/>
    <property type="match status" value="2"/>
</dbReference>
<feature type="domain" description="Transferrin-like" evidence="3">
    <location>
        <begin position="25"/>
        <end position="326"/>
    </location>
</feature>
<dbReference type="Proteomes" id="UP001460270">
    <property type="component" value="Unassembled WGS sequence"/>
</dbReference>
<dbReference type="InterPro" id="IPR018195">
    <property type="entry name" value="Transferrin_Fe_BS"/>
</dbReference>
<dbReference type="GO" id="GO:0006826">
    <property type="term" value="P:iron ion transport"/>
    <property type="evidence" value="ECO:0007669"/>
    <property type="project" value="TreeGrafter"/>
</dbReference>
<dbReference type="PANTHER" id="PTHR11485">
    <property type="entry name" value="TRANSFERRIN"/>
    <property type="match status" value="1"/>
</dbReference>
<dbReference type="EMBL" id="JBBPFD010000480">
    <property type="protein sequence ID" value="KAK7878789.1"/>
    <property type="molecule type" value="Genomic_DNA"/>
</dbReference>
<feature type="chain" id="PRO_5043474715" description="Transferrin-like domain-containing protein" evidence="2">
    <location>
        <begin position="22"/>
        <end position="386"/>
    </location>
</feature>
<dbReference type="CDD" id="cd13529">
    <property type="entry name" value="PBP2_transferrin"/>
    <property type="match status" value="1"/>
</dbReference>
<evidence type="ECO:0000313" key="4">
    <source>
        <dbReference type="EMBL" id="KAK7878789.1"/>
    </source>
</evidence>
<dbReference type="InterPro" id="IPR001156">
    <property type="entry name" value="Transferrin-like_dom"/>
</dbReference>
<dbReference type="PANTHER" id="PTHR11485:SF29">
    <property type="entry name" value="TRANSFERRIN 2"/>
    <property type="match status" value="1"/>
</dbReference>
<dbReference type="SUPFAM" id="SSF53850">
    <property type="entry name" value="Periplasmic binding protein-like II"/>
    <property type="match status" value="2"/>
</dbReference>
<accession>A0AAW0MHY3</accession>
<sequence length="386" mass="42099">MERKTVLLLLLLQILPQHVKCQKSVTWCTVSEREQSKCRAMSQAFSEVSVRPTLQCINGQTTEACVRKLQNKEVDALSLNAADIYSQGKSASFKMAASETKQDGTGAVYYAVAVVKRSNQELNVNTLRGRRSCHTGKGRTAGWTMPLGFLTDSGRMSVMGCNFSQSASEFFSASCVPGATAEGDAASLCQLCLVEDAGEVAFVKHTTVADNTDNKGPDWALGLKSADYQLLCPDGRRAPVSEWKNCHLVQVPFRGVVVRDDLSPSVVYNMLREGMAKSGFDLFSSAAYGRGTVLFSNETTNLLSLESVEPVSWMGRYYDVMKAMDCTVSDDALRWCVLSGSEQQKCADMGAAFIGKELTPRVTCLYGDSLQDCLHKIQSKEADAIT</sequence>
<keyword evidence="2" id="KW-0732">Signal</keyword>
<dbReference type="AlphaFoldDB" id="A0AAW0MHY3"/>
<dbReference type="SMART" id="SM00094">
    <property type="entry name" value="TR_FER"/>
    <property type="match status" value="1"/>
</dbReference>
<protein>
    <recommendedName>
        <fullName evidence="3">Transferrin-like domain-containing protein</fullName>
    </recommendedName>
</protein>
<dbReference type="Pfam" id="PF00405">
    <property type="entry name" value="Transferrin"/>
    <property type="match status" value="2"/>
</dbReference>
<dbReference type="GO" id="GO:0055037">
    <property type="term" value="C:recycling endosome"/>
    <property type="evidence" value="ECO:0007669"/>
    <property type="project" value="TreeGrafter"/>
</dbReference>
<keyword evidence="5" id="KW-1185">Reference proteome</keyword>
<proteinExistence type="predicted"/>
<evidence type="ECO:0000256" key="1">
    <source>
        <dbReference type="ARBA" id="ARBA00022737"/>
    </source>
</evidence>
<dbReference type="Gene3D" id="3.40.190.10">
    <property type="entry name" value="Periplasmic binding protein-like II"/>
    <property type="match status" value="3"/>
</dbReference>
<dbReference type="GO" id="GO:0005615">
    <property type="term" value="C:extracellular space"/>
    <property type="evidence" value="ECO:0007669"/>
    <property type="project" value="TreeGrafter"/>
</dbReference>
<name>A0AAW0MHY3_9GOBI</name>
<comment type="caution">
    <text evidence="4">The sequence shown here is derived from an EMBL/GenBank/DDBJ whole genome shotgun (WGS) entry which is preliminary data.</text>
</comment>
<evidence type="ECO:0000259" key="3">
    <source>
        <dbReference type="PROSITE" id="PS51408"/>
    </source>
</evidence>
<reference evidence="5" key="1">
    <citation type="submission" date="2024-04" db="EMBL/GenBank/DDBJ databases">
        <title>Salinicola lusitanus LLJ914,a marine bacterium isolated from the Okinawa Trough.</title>
        <authorList>
            <person name="Li J."/>
        </authorList>
    </citation>
    <scope>NUCLEOTIDE SEQUENCE [LARGE SCALE GENOMIC DNA]</scope>
</reference>
<gene>
    <name evidence="4" type="ORF">WMY93_030899</name>
</gene>
<evidence type="ECO:0000256" key="2">
    <source>
        <dbReference type="SAM" id="SignalP"/>
    </source>
</evidence>
<dbReference type="PRINTS" id="PR00422">
    <property type="entry name" value="TRANSFERRIN"/>
</dbReference>
<feature type="domain" description="Transferrin-like" evidence="3">
    <location>
        <begin position="333"/>
        <end position="386"/>
    </location>
</feature>
<evidence type="ECO:0000313" key="5">
    <source>
        <dbReference type="Proteomes" id="UP001460270"/>
    </source>
</evidence>
<keyword evidence="1" id="KW-0677">Repeat</keyword>
<dbReference type="PROSITE" id="PS00205">
    <property type="entry name" value="TRANSFERRIN_LIKE_1"/>
    <property type="match status" value="1"/>
</dbReference>